<comment type="subcellular location">
    <subcellularLocation>
        <location evidence="1">Nucleus</location>
        <location evidence="1">Nucleolus</location>
    </subcellularLocation>
</comment>
<evidence type="ECO:0000256" key="3">
    <source>
        <dbReference type="ARBA" id="ARBA00023242"/>
    </source>
</evidence>
<name>A0A1Y2HX74_9FUNG</name>
<keyword evidence="6" id="KW-1185">Reference proteome</keyword>
<dbReference type="STRING" id="765915.A0A1Y2HX74"/>
<dbReference type="Gene3D" id="2.80.10.50">
    <property type="match status" value="1"/>
</dbReference>
<comment type="similarity">
    <text evidence="2">Belongs to the FRG1 family.</text>
</comment>
<evidence type="ECO:0000313" key="6">
    <source>
        <dbReference type="Proteomes" id="UP000193411"/>
    </source>
</evidence>
<comment type="caution">
    <text evidence="5">The sequence shown here is derived from an EMBL/GenBank/DDBJ whole genome shotgun (WGS) entry which is preliminary data.</text>
</comment>
<evidence type="ECO:0000256" key="4">
    <source>
        <dbReference type="SAM" id="MobiDB-lite"/>
    </source>
</evidence>
<dbReference type="GO" id="GO:0071013">
    <property type="term" value="C:catalytic step 2 spliceosome"/>
    <property type="evidence" value="ECO:0007669"/>
    <property type="project" value="TreeGrafter"/>
</dbReference>
<dbReference type="Proteomes" id="UP000193411">
    <property type="component" value="Unassembled WGS sequence"/>
</dbReference>
<evidence type="ECO:0000256" key="2">
    <source>
        <dbReference type="ARBA" id="ARBA00010878"/>
    </source>
</evidence>
<reference evidence="5 6" key="1">
    <citation type="submission" date="2016-07" db="EMBL/GenBank/DDBJ databases">
        <title>Pervasive Adenine N6-methylation of Active Genes in Fungi.</title>
        <authorList>
            <consortium name="DOE Joint Genome Institute"/>
            <person name="Mondo S.J."/>
            <person name="Dannebaum R.O."/>
            <person name="Kuo R.C."/>
            <person name="Labutti K."/>
            <person name="Haridas S."/>
            <person name="Kuo A."/>
            <person name="Salamov A."/>
            <person name="Ahrendt S.R."/>
            <person name="Lipzen A."/>
            <person name="Sullivan W."/>
            <person name="Andreopoulos W.B."/>
            <person name="Clum A."/>
            <person name="Lindquist E."/>
            <person name="Daum C."/>
            <person name="Ramamoorthy G.K."/>
            <person name="Gryganskyi A."/>
            <person name="Culley D."/>
            <person name="Magnuson J.K."/>
            <person name="James T.Y."/>
            <person name="O'Malley M.A."/>
            <person name="Stajich J.E."/>
            <person name="Spatafora J.W."/>
            <person name="Visel A."/>
            <person name="Grigoriev I.V."/>
        </authorList>
    </citation>
    <scope>NUCLEOTIDE SEQUENCE [LARGE SCALE GENOMIC DNA]</scope>
    <source>
        <strain evidence="5 6">PL171</strain>
    </source>
</reference>
<dbReference type="EMBL" id="MCFL01000006">
    <property type="protein sequence ID" value="ORZ39227.1"/>
    <property type="molecule type" value="Genomic_DNA"/>
</dbReference>
<dbReference type="SUPFAM" id="SSF50405">
    <property type="entry name" value="Actin-crosslinking proteins"/>
    <property type="match status" value="1"/>
</dbReference>
<dbReference type="PANTHER" id="PTHR12928:SF0">
    <property type="entry name" value="FSHD REGION GENE 1"/>
    <property type="match status" value="1"/>
</dbReference>
<protein>
    <submittedName>
        <fullName evidence="5">FRG1-like family-domain-containing protein</fullName>
    </submittedName>
</protein>
<dbReference type="InterPro" id="IPR010414">
    <property type="entry name" value="FRG1"/>
</dbReference>
<accession>A0A1Y2HX74</accession>
<gene>
    <name evidence="5" type="ORF">BCR44DRAFT_92213</name>
</gene>
<evidence type="ECO:0000313" key="5">
    <source>
        <dbReference type="EMBL" id="ORZ39227.1"/>
    </source>
</evidence>
<dbReference type="AlphaFoldDB" id="A0A1Y2HX74"/>
<feature type="region of interest" description="Disordered" evidence="4">
    <location>
        <begin position="1"/>
        <end position="54"/>
    </location>
</feature>
<sequence>MSSSSKSGRLGKKLTFKGDPAATPSKSKSSSKKKKRSHSEHEQSDSSTSRDTLPETGWARASHVDHLEGPLVILFPGSSVPSSLYNPTDSPHAIMRPLDEYLHAPPAQDVDLAFDATAYEPTDVHSVFVIHKLVGSSSGDDRWSIKSAEGRYLSAEKSGAVTCGSEAAGPKEEWLPVFSAEEEGGLVAFQSVWGGYLSVKDPLEKRATWVLRCDKQDVGFCEQFCAKVQAEVVHEYRKRMAKNVKRRLNEDGDGEDEDAGAVKEAEVVKKFQSWGGGKLLLPSHAEKKELFKAKKEGKLAETLLDRRSKTKSDRYCK</sequence>
<proteinExistence type="inferred from homology"/>
<evidence type="ECO:0000256" key="1">
    <source>
        <dbReference type="ARBA" id="ARBA00004604"/>
    </source>
</evidence>
<dbReference type="PANTHER" id="PTHR12928">
    <property type="entry name" value="FRG1 PROTEIN"/>
    <property type="match status" value="1"/>
</dbReference>
<feature type="compositionally biased region" description="Basic residues" evidence="4">
    <location>
        <begin position="29"/>
        <end position="38"/>
    </location>
</feature>
<keyword evidence="3" id="KW-0539">Nucleus</keyword>
<dbReference type="Pfam" id="PF06229">
    <property type="entry name" value="FRG1"/>
    <property type="match status" value="1"/>
</dbReference>
<dbReference type="InterPro" id="IPR008999">
    <property type="entry name" value="Actin-crosslinking"/>
</dbReference>
<organism evidence="5 6">
    <name type="scientific">Catenaria anguillulae PL171</name>
    <dbReference type="NCBI Taxonomy" id="765915"/>
    <lineage>
        <taxon>Eukaryota</taxon>
        <taxon>Fungi</taxon>
        <taxon>Fungi incertae sedis</taxon>
        <taxon>Blastocladiomycota</taxon>
        <taxon>Blastocladiomycetes</taxon>
        <taxon>Blastocladiales</taxon>
        <taxon>Catenariaceae</taxon>
        <taxon>Catenaria</taxon>
    </lineage>
</organism>
<dbReference type="CDD" id="cd23339">
    <property type="entry name" value="beta-trefoil_FSCN_fungal_FRG1-like"/>
    <property type="match status" value="1"/>
</dbReference>
<dbReference type="OrthoDB" id="5539371at2759"/>
<dbReference type="GO" id="GO:0051015">
    <property type="term" value="F:actin filament binding"/>
    <property type="evidence" value="ECO:0007669"/>
    <property type="project" value="TreeGrafter"/>
</dbReference>
<dbReference type="GO" id="GO:0005730">
    <property type="term" value="C:nucleolus"/>
    <property type="evidence" value="ECO:0007669"/>
    <property type="project" value="UniProtKB-SubCell"/>
</dbReference>